<sequence>MSRLGYSASFEQFHPNDLLRWCQLAEQEGFDSVLAADHFHPWTPEQGQSAFVWAWLGALGVTTRLRFGTGVTPPIGFRYHPAIVAQAAATLEAMFPGRFWLGLGAGEALNEHIVGRYWPEPAERIRMLIEAIEVIQKLFTGKVIRHEGTYFKVESAKLYTMPEVPPPIIVGTAGPYMAKKTGELCDGILTPGASDEKLRMLLDRFARGAREAGKDPERMPRLIQVHVSWAQTDEQALENALREWPNGGMAFPKGDIRNPEDFQAMARLVRPEHFQGRVLISADLDRHGEYLQHLIDLGFTEIYVHNVGRNQEEFIRAYGRHVIPHLRWPADAPLAHAPRVAVGPAGDAGE</sequence>
<dbReference type="CDD" id="cd01097">
    <property type="entry name" value="Tetrahydromethanopterin_reductase"/>
    <property type="match status" value="1"/>
</dbReference>
<evidence type="ECO:0000313" key="3">
    <source>
        <dbReference type="EMBL" id="HEF66416.1"/>
    </source>
</evidence>
<dbReference type="InterPro" id="IPR019945">
    <property type="entry name" value="F420_G6P_DH-rel"/>
</dbReference>
<proteinExistence type="predicted"/>
<dbReference type="InterPro" id="IPR011251">
    <property type="entry name" value="Luciferase-like_dom"/>
</dbReference>
<dbReference type="NCBIfam" id="TIGR03557">
    <property type="entry name" value="F420_G6P_family"/>
    <property type="match status" value="1"/>
</dbReference>
<dbReference type="Gene3D" id="3.20.20.30">
    <property type="entry name" value="Luciferase-like domain"/>
    <property type="match status" value="1"/>
</dbReference>
<dbReference type="GO" id="GO:0016705">
    <property type="term" value="F:oxidoreductase activity, acting on paired donors, with incorporation or reduction of molecular oxygen"/>
    <property type="evidence" value="ECO:0007669"/>
    <property type="project" value="InterPro"/>
</dbReference>
<gene>
    <name evidence="3" type="ORF">ENP47_12585</name>
</gene>
<name>A0A7C1X211_THERO</name>
<comment type="caution">
    <text evidence="3">The sequence shown here is derived from an EMBL/GenBank/DDBJ whole genome shotgun (WGS) entry which is preliminary data.</text>
</comment>
<dbReference type="EC" id="1.-.-.-" evidence="3"/>
<dbReference type="SUPFAM" id="SSF51679">
    <property type="entry name" value="Bacterial luciferase-like"/>
    <property type="match status" value="1"/>
</dbReference>
<keyword evidence="1 3" id="KW-0560">Oxidoreductase</keyword>
<dbReference type="EMBL" id="DSJL01000011">
    <property type="protein sequence ID" value="HEF66416.1"/>
    <property type="molecule type" value="Genomic_DNA"/>
</dbReference>
<dbReference type="Pfam" id="PF00296">
    <property type="entry name" value="Bac_luciferase"/>
    <property type="match status" value="1"/>
</dbReference>
<reference evidence="3" key="1">
    <citation type="journal article" date="2020" name="mSystems">
        <title>Genome- and Community-Level Interaction Insights into Carbon Utilization and Element Cycling Functions of Hydrothermarchaeota in Hydrothermal Sediment.</title>
        <authorList>
            <person name="Zhou Z."/>
            <person name="Liu Y."/>
            <person name="Xu W."/>
            <person name="Pan J."/>
            <person name="Luo Z.H."/>
            <person name="Li M."/>
        </authorList>
    </citation>
    <scope>NUCLEOTIDE SEQUENCE [LARGE SCALE GENOMIC DNA]</scope>
    <source>
        <strain evidence="3">SpSt-222</strain>
    </source>
</reference>
<dbReference type="InterPro" id="IPR036661">
    <property type="entry name" value="Luciferase-like_sf"/>
</dbReference>
<accession>A0A7C1X211</accession>
<evidence type="ECO:0000256" key="1">
    <source>
        <dbReference type="ARBA" id="ARBA00023002"/>
    </source>
</evidence>
<dbReference type="PANTHER" id="PTHR43244:SF1">
    <property type="entry name" value="5,10-METHYLENETETRAHYDROMETHANOPTERIN REDUCTASE"/>
    <property type="match status" value="1"/>
</dbReference>
<dbReference type="AlphaFoldDB" id="A0A7C1X211"/>
<dbReference type="PANTHER" id="PTHR43244">
    <property type="match status" value="1"/>
</dbReference>
<evidence type="ECO:0000259" key="2">
    <source>
        <dbReference type="Pfam" id="PF00296"/>
    </source>
</evidence>
<protein>
    <submittedName>
        <fullName evidence="3">TIGR03557 family F420-dependent LLM class oxidoreductase</fullName>
        <ecNumber evidence="3">1.-.-.-</ecNumber>
    </submittedName>
</protein>
<feature type="domain" description="Luciferase-like" evidence="2">
    <location>
        <begin position="11"/>
        <end position="300"/>
    </location>
</feature>
<organism evidence="3">
    <name type="scientific">Thermomicrobium roseum</name>
    <dbReference type="NCBI Taxonomy" id="500"/>
    <lineage>
        <taxon>Bacteria</taxon>
        <taxon>Pseudomonadati</taxon>
        <taxon>Thermomicrobiota</taxon>
        <taxon>Thermomicrobia</taxon>
        <taxon>Thermomicrobiales</taxon>
        <taxon>Thermomicrobiaceae</taxon>
        <taxon>Thermomicrobium</taxon>
    </lineage>
</organism>
<dbReference type="InterPro" id="IPR050564">
    <property type="entry name" value="F420-G6PD/mer"/>
</dbReference>